<evidence type="ECO:0000313" key="1">
    <source>
        <dbReference type="EMBL" id="TGG80946.1"/>
    </source>
</evidence>
<sequence>MTARTTTATFTGVSWEEKEVSGSAPGPRLARASVVNDYAGGIEAKGTSCEYTLTYVNGTVGVFSGMERLTGAVDGREGSFVVRQSGTFDEEGVVRCTVEVVPGSGTGALARLAGSGEYEARPGQREVPVSFAYRL</sequence>
<dbReference type="SUPFAM" id="SSF159238">
    <property type="entry name" value="SO1590-like"/>
    <property type="match status" value="1"/>
</dbReference>
<dbReference type="RefSeq" id="WP_016472815.1">
    <property type="nucleotide sequence ID" value="NZ_CP103060.1"/>
</dbReference>
<organism evidence="1 2">
    <name type="scientific">Streptomyces albus</name>
    <dbReference type="NCBI Taxonomy" id="1888"/>
    <lineage>
        <taxon>Bacteria</taxon>
        <taxon>Bacillati</taxon>
        <taxon>Actinomycetota</taxon>
        <taxon>Actinomycetes</taxon>
        <taxon>Kitasatosporales</taxon>
        <taxon>Streptomycetaceae</taxon>
        <taxon>Streptomyces</taxon>
    </lineage>
</organism>
<evidence type="ECO:0000313" key="2">
    <source>
        <dbReference type="Proteomes" id="UP000298111"/>
    </source>
</evidence>
<comment type="caution">
    <text evidence="1">The sequence shown here is derived from an EMBL/GenBank/DDBJ whole genome shotgun (WGS) entry which is preliminary data.</text>
</comment>
<accession>A0A8H1LAJ9</accession>
<dbReference type="AlphaFoldDB" id="A0A8H1LAJ9"/>
<dbReference type="Gene3D" id="2.40.350.10">
    <property type="entry name" value="SO1590-like"/>
    <property type="match status" value="1"/>
</dbReference>
<proteinExistence type="predicted"/>
<reference evidence="1 2" key="1">
    <citation type="submission" date="2018-10" db="EMBL/GenBank/DDBJ databases">
        <title>Isolation of pseudouridimycin from Streptomyces albus DSM 40763.</title>
        <authorList>
            <person name="Rosenqvist P."/>
            <person name="Metsae-Ketelae M."/>
            <person name="Virta P."/>
        </authorList>
    </citation>
    <scope>NUCLEOTIDE SEQUENCE [LARGE SCALE GENOMIC DNA]</scope>
    <source>
        <strain evidence="1 2">DSM 40763</strain>
    </source>
</reference>
<dbReference type="Proteomes" id="UP000298111">
    <property type="component" value="Unassembled WGS sequence"/>
</dbReference>
<protein>
    <submittedName>
        <fullName evidence="1">DUF3224 domain-containing protein</fullName>
    </submittedName>
</protein>
<gene>
    <name evidence="1" type="ORF">D8771_20595</name>
</gene>
<dbReference type="InterPro" id="IPR021607">
    <property type="entry name" value="DUF3224"/>
</dbReference>
<dbReference type="Pfam" id="PF11528">
    <property type="entry name" value="DUF3224"/>
    <property type="match status" value="1"/>
</dbReference>
<dbReference type="GeneID" id="75182041"/>
<name>A0A8H1LAJ9_9ACTN</name>
<dbReference type="InterPro" id="IPR023159">
    <property type="entry name" value="SO1590-like_sf"/>
</dbReference>
<dbReference type="EMBL" id="RCIY01000067">
    <property type="protein sequence ID" value="TGG80946.1"/>
    <property type="molecule type" value="Genomic_DNA"/>
</dbReference>